<reference evidence="6" key="1">
    <citation type="submission" date="2023-01" db="EMBL/GenBank/DDBJ databases">
        <title>Complete genome sequence of Planctobacterium marinum strain Dej080120_11.</title>
        <authorList>
            <person name="Ueki S."/>
            <person name="Maruyama F."/>
        </authorList>
    </citation>
    <scope>NUCLEOTIDE SEQUENCE</scope>
    <source>
        <strain evidence="6">Dej080120_11</strain>
    </source>
</reference>
<evidence type="ECO:0000256" key="3">
    <source>
        <dbReference type="ARBA" id="ARBA00022989"/>
    </source>
</evidence>
<keyword evidence="7" id="KW-1185">Reference proteome</keyword>
<proteinExistence type="predicted"/>
<evidence type="ECO:0000256" key="4">
    <source>
        <dbReference type="ARBA" id="ARBA00023136"/>
    </source>
</evidence>
<dbReference type="SUPFAM" id="SSF161084">
    <property type="entry name" value="MAPEG domain-like"/>
    <property type="match status" value="1"/>
</dbReference>
<gene>
    <name evidence="6" type="ORF">MACH26_06270</name>
</gene>
<dbReference type="KEGG" id="pmaw:MACH26_06270"/>
<dbReference type="AlphaFoldDB" id="A0AA48HEX0"/>
<name>A0AA48HEX0_9ALTE</name>
<evidence type="ECO:0000256" key="2">
    <source>
        <dbReference type="ARBA" id="ARBA00022692"/>
    </source>
</evidence>
<evidence type="ECO:0008006" key="8">
    <source>
        <dbReference type="Google" id="ProtNLM"/>
    </source>
</evidence>
<accession>A0AA48HEX0</accession>
<sequence length="134" mass="14253">MSATIIALAGYIGWTILLTLVLIGYRSVIVAKGQKAANEFSASGDDVTALGLRLTRAQANCIESFPIVGGTLLLSLAIEQQALTDSLALAVFAARLAQSCVHILSTAVIAVQLRLAFFLVQLGICLYWLTLFIL</sequence>
<evidence type="ECO:0000313" key="6">
    <source>
        <dbReference type="EMBL" id="BDX05106.1"/>
    </source>
</evidence>
<dbReference type="InterPro" id="IPR001129">
    <property type="entry name" value="Membr-assoc_MAPEG"/>
</dbReference>
<keyword evidence="3 5" id="KW-1133">Transmembrane helix</keyword>
<dbReference type="RefSeq" id="WP_338291067.1">
    <property type="nucleotide sequence ID" value="NZ_AP027272.1"/>
</dbReference>
<dbReference type="GO" id="GO:0016020">
    <property type="term" value="C:membrane"/>
    <property type="evidence" value="ECO:0007669"/>
    <property type="project" value="UniProtKB-SubCell"/>
</dbReference>
<comment type="subcellular location">
    <subcellularLocation>
        <location evidence="1">Membrane</location>
    </subcellularLocation>
</comment>
<evidence type="ECO:0000256" key="1">
    <source>
        <dbReference type="ARBA" id="ARBA00004370"/>
    </source>
</evidence>
<dbReference type="Proteomes" id="UP001333710">
    <property type="component" value="Chromosome"/>
</dbReference>
<evidence type="ECO:0000313" key="7">
    <source>
        <dbReference type="Proteomes" id="UP001333710"/>
    </source>
</evidence>
<organism evidence="6 7">
    <name type="scientific">Planctobacterium marinum</name>
    <dbReference type="NCBI Taxonomy" id="1631968"/>
    <lineage>
        <taxon>Bacteria</taxon>
        <taxon>Pseudomonadati</taxon>
        <taxon>Pseudomonadota</taxon>
        <taxon>Gammaproteobacteria</taxon>
        <taxon>Alteromonadales</taxon>
        <taxon>Alteromonadaceae</taxon>
        <taxon>Planctobacterium</taxon>
    </lineage>
</organism>
<keyword evidence="4 5" id="KW-0472">Membrane</keyword>
<dbReference type="EMBL" id="AP027272">
    <property type="protein sequence ID" value="BDX05106.1"/>
    <property type="molecule type" value="Genomic_DNA"/>
</dbReference>
<dbReference type="InterPro" id="IPR023352">
    <property type="entry name" value="MAPEG-like_dom_sf"/>
</dbReference>
<feature type="transmembrane region" description="Helical" evidence="5">
    <location>
        <begin position="115"/>
        <end position="133"/>
    </location>
</feature>
<keyword evidence="2 5" id="KW-0812">Transmembrane</keyword>
<feature type="transmembrane region" description="Helical" evidence="5">
    <location>
        <begin position="6"/>
        <end position="25"/>
    </location>
</feature>
<dbReference type="Pfam" id="PF01124">
    <property type="entry name" value="MAPEG"/>
    <property type="match status" value="1"/>
</dbReference>
<evidence type="ECO:0000256" key="5">
    <source>
        <dbReference type="SAM" id="Phobius"/>
    </source>
</evidence>
<protein>
    <recommendedName>
        <fullName evidence="8">MAPEG family protein</fullName>
    </recommendedName>
</protein>
<dbReference type="Gene3D" id="1.20.120.550">
    <property type="entry name" value="Membrane associated eicosanoid/glutathione metabolism-like domain"/>
    <property type="match status" value="1"/>
</dbReference>